<dbReference type="InterPro" id="IPR036390">
    <property type="entry name" value="WH_DNA-bd_sf"/>
</dbReference>
<sequence>MLAFAERTMSEVLTAYLAERGVSPQLWYAVKLLGQRETATARTALTRDLEGSPGMDAESVRALLARLEREGIIDGDNEIELTETGRTLLLDLREYVADSPTAQLLLGLDAEDLDTTVRTLRVVVDEASKLLAAGM</sequence>
<evidence type="ECO:0000313" key="1">
    <source>
        <dbReference type="EMBL" id="RMI31307.1"/>
    </source>
</evidence>
<dbReference type="Gene3D" id="1.10.10.10">
    <property type="entry name" value="Winged helix-like DNA-binding domain superfamily/Winged helix DNA-binding domain"/>
    <property type="match status" value="1"/>
</dbReference>
<dbReference type="Proteomes" id="UP000279275">
    <property type="component" value="Unassembled WGS sequence"/>
</dbReference>
<dbReference type="EMBL" id="RFFH01000007">
    <property type="protein sequence ID" value="RMI31307.1"/>
    <property type="molecule type" value="Genomic_DNA"/>
</dbReference>
<gene>
    <name evidence="1" type="ORF">EBN03_18260</name>
</gene>
<proteinExistence type="predicted"/>
<dbReference type="AlphaFoldDB" id="A0A3M2L0Z6"/>
<reference evidence="1 2" key="1">
    <citation type="submission" date="2018-10" db="EMBL/GenBank/DDBJ databases">
        <title>Isolation from cow dung.</title>
        <authorList>
            <person name="Ling L."/>
        </authorList>
    </citation>
    <scope>NUCLEOTIDE SEQUENCE [LARGE SCALE GENOMIC DNA]</scope>
    <source>
        <strain evidence="1 2">NEAU-LL90</strain>
    </source>
</reference>
<protein>
    <recommendedName>
        <fullName evidence="3">MarR family transcriptional regulator</fullName>
    </recommendedName>
</protein>
<organism evidence="1 2">
    <name type="scientific">Nocardia stercoris</name>
    <dbReference type="NCBI Taxonomy" id="2483361"/>
    <lineage>
        <taxon>Bacteria</taxon>
        <taxon>Bacillati</taxon>
        <taxon>Actinomycetota</taxon>
        <taxon>Actinomycetes</taxon>
        <taxon>Mycobacteriales</taxon>
        <taxon>Nocardiaceae</taxon>
        <taxon>Nocardia</taxon>
    </lineage>
</organism>
<dbReference type="SUPFAM" id="SSF46785">
    <property type="entry name" value="Winged helix' DNA-binding domain"/>
    <property type="match status" value="1"/>
</dbReference>
<keyword evidence="2" id="KW-1185">Reference proteome</keyword>
<dbReference type="InterPro" id="IPR036388">
    <property type="entry name" value="WH-like_DNA-bd_sf"/>
</dbReference>
<name>A0A3M2L0Z6_9NOCA</name>
<evidence type="ECO:0008006" key="3">
    <source>
        <dbReference type="Google" id="ProtNLM"/>
    </source>
</evidence>
<accession>A0A3M2L0Z6</accession>
<comment type="caution">
    <text evidence="1">The sequence shown here is derived from an EMBL/GenBank/DDBJ whole genome shotgun (WGS) entry which is preliminary data.</text>
</comment>
<evidence type="ECO:0000313" key="2">
    <source>
        <dbReference type="Proteomes" id="UP000279275"/>
    </source>
</evidence>